<proteinExistence type="predicted"/>
<gene>
    <name evidence="2" type="ORF">AVDCRST_MAG53-3475</name>
</gene>
<dbReference type="AlphaFoldDB" id="A0A6J4THL5"/>
<evidence type="ECO:0000259" key="1">
    <source>
        <dbReference type="Pfam" id="PF02861"/>
    </source>
</evidence>
<organism evidence="2">
    <name type="scientific">uncultured Solirubrobacteraceae bacterium</name>
    <dbReference type="NCBI Taxonomy" id="1162706"/>
    <lineage>
        <taxon>Bacteria</taxon>
        <taxon>Bacillati</taxon>
        <taxon>Actinomycetota</taxon>
        <taxon>Thermoleophilia</taxon>
        <taxon>Solirubrobacterales</taxon>
        <taxon>Solirubrobacteraceae</taxon>
        <taxon>environmental samples</taxon>
    </lineage>
</organism>
<feature type="domain" description="Clp R" evidence="1">
    <location>
        <begin position="29"/>
        <end position="89"/>
    </location>
</feature>
<protein>
    <recommendedName>
        <fullName evidence="1">Clp R domain-containing protein</fullName>
    </recommendedName>
</protein>
<name>A0A6J4THL5_9ACTN</name>
<sequence>MTLDTSRHAVAAILAGAHATSSPGDTIRLSPAAMSAMQRTSAEARRRGAPDLAPMHLLHALTATPGAADTLGLRDADLAAVRDDARGQLGA</sequence>
<dbReference type="EMBL" id="CADCVR010000108">
    <property type="protein sequence ID" value="CAA9523532.1"/>
    <property type="molecule type" value="Genomic_DNA"/>
</dbReference>
<dbReference type="InterPro" id="IPR004176">
    <property type="entry name" value="Clp_R_N"/>
</dbReference>
<dbReference type="Pfam" id="PF02861">
    <property type="entry name" value="Clp_N"/>
    <property type="match status" value="1"/>
</dbReference>
<dbReference type="SUPFAM" id="SSF81923">
    <property type="entry name" value="Double Clp-N motif"/>
    <property type="match status" value="1"/>
</dbReference>
<accession>A0A6J4THL5</accession>
<reference evidence="2" key="1">
    <citation type="submission" date="2020-02" db="EMBL/GenBank/DDBJ databases">
        <authorList>
            <person name="Meier V. D."/>
        </authorList>
    </citation>
    <scope>NUCLEOTIDE SEQUENCE</scope>
    <source>
        <strain evidence="2">AVDCRST_MAG53</strain>
    </source>
</reference>
<dbReference type="Gene3D" id="1.10.1780.10">
    <property type="entry name" value="Clp, N-terminal domain"/>
    <property type="match status" value="1"/>
</dbReference>
<dbReference type="InterPro" id="IPR036628">
    <property type="entry name" value="Clp_N_dom_sf"/>
</dbReference>
<evidence type="ECO:0000313" key="2">
    <source>
        <dbReference type="EMBL" id="CAA9523532.1"/>
    </source>
</evidence>